<dbReference type="EMBL" id="JNFP01000008">
    <property type="protein sequence ID" value="KIA65342.1"/>
    <property type="molecule type" value="Genomic_DNA"/>
</dbReference>
<protein>
    <recommendedName>
        <fullName evidence="3">IrrE N-terminal-like domain-containing protein</fullName>
    </recommendedName>
</protein>
<gene>
    <name evidence="1" type="ORF">FG87_08955</name>
</gene>
<evidence type="ECO:0000313" key="2">
    <source>
        <dbReference type="Proteomes" id="UP000031364"/>
    </source>
</evidence>
<accession>A0ABR4ZJT7</accession>
<sequence>MCAEMTSMDARFGDATRTVPLPNPWDLSAYLAAVAAHRGRSITLHTAPKALLHEIGCGAGGLWVARTHDDIIVRDSEATGRNADHIVLHEVGHMLLGHGEQEPAHTDPLPPSLALLLPAMSPRSIKHVLGRSDFGEEREREAEVFADMTMVYATLPRRRARSFRLFGRGR</sequence>
<evidence type="ECO:0000313" key="1">
    <source>
        <dbReference type="EMBL" id="KIA65342.1"/>
    </source>
</evidence>
<keyword evidence="2" id="KW-1185">Reference proteome</keyword>
<name>A0ABR4ZJT7_9NOCA</name>
<comment type="caution">
    <text evidence="1">The sequence shown here is derived from an EMBL/GenBank/DDBJ whole genome shotgun (WGS) entry which is preliminary data.</text>
</comment>
<reference evidence="1 2" key="1">
    <citation type="journal article" date="2014" name="Int. J. Syst. Evol. Microbiol.">
        <title>Nocardia vulneris sp. nov., isolated from wounds of human patients in North America.</title>
        <authorList>
            <person name="Lasker B.A."/>
            <person name="Bell M."/>
            <person name="Klenk H.P."/>
            <person name="Sproer C."/>
            <person name="Schumann C."/>
            <person name="Schumann P."/>
            <person name="Brown J.M."/>
        </authorList>
    </citation>
    <scope>NUCLEOTIDE SEQUENCE [LARGE SCALE GENOMIC DNA]</scope>
    <source>
        <strain evidence="1 2">W9851</strain>
    </source>
</reference>
<evidence type="ECO:0008006" key="3">
    <source>
        <dbReference type="Google" id="ProtNLM"/>
    </source>
</evidence>
<dbReference type="Proteomes" id="UP000031364">
    <property type="component" value="Unassembled WGS sequence"/>
</dbReference>
<proteinExistence type="predicted"/>
<organism evidence="1 2">
    <name type="scientific">Nocardia vulneris</name>
    <dbReference type="NCBI Taxonomy" id="1141657"/>
    <lineage>
        <taxon>Bacteria</taxon>
        <taxon>Bacillati</taxon>
        <taxon>Actinomycetota</taxon>
        <taxon>Actinomycetes</taxon>
        <taxon>Mycobacteriales</taxon>
        <taxon>Nocardiaceae</taxon>
        <taxon>Nocardia</taxon>
    </lineage>
</organism>